<dbReference type="AlphaFoldDB" id="A0A0C2BNV0"/>
<dbReference type="Proteomes" id="UP000031572">
    <property type="component" value="Unassembled WGS sequence"/>
</dbReference>
<keyword evidence="2" id="KW-1185">Reference proteome</keyword>
<dbReference type="OrthoDB" id="329761at2"/>
<gene>
    <name evidence="1" type="ORF">TSA66_22235</name>
</gene>
<protein>
    <recommendedName>
        <fullName evidence="3">Twin-arginine translocation pathway signal protein</fullName>
    </recommendedName>
</protein>
<evidence type="ECO:0000313" key="2">
    <source>
        <dbReference type="Proteomes" id="UP000031572"/>
    </source>
</evidence>
<dbReference type="RefSeq" id="WP_040041556.1">
    <property type="nucleotide sequence ID" value="NZ_JWJG01000028.1"/>
</dbReference>
<proteinExistence type="predicted"/>
<organism evidence="1 2">
    <name type="scientific">Noviherbaspirillum autotrophicum</name>
    <dbReference type="NCBI Taxonomy" id="709839"/>
    <lineage>
        <taxon>Bacteria</taxon>
        <taxon>Pseudomonadati</taxon>
        <taxon>Pseudomonadota</taxon>
        <taxon>Betaproteobacteria</taxon>
        <taxon>Burkholderiales</taxon>
        <taxon>Oxalobacteraceae</taxon>
        <taxon>Noviherbaspirillum</taxon>
    </lineage>
</organism>
<reference evidence="1 2" key="1">
    <citation type="submission" date="2014-12" db="EMBL/GenBank/DDBJ databases">
        <title>Denitrispirillum autotrophicum gen. nov., sp. nov., Denitrifying, Facultatively Autotrophic Bacteria Isolated from Rice Paddy Soil.</title>
        <authorList>
            <person name="Ishii S."/>
            <person name="Ashida N."/>
            <person name="Ohno H."/>
            <person name="Otsuka S."/>
            <person name="Yokota A."/>
            <person name="Senoo K."/>
        </authorList>
    </citation>
    <scope>NUCLEOTIDE SEQUENCE [LARGE SCALE GENOMIC DNA]</scope>
    <source>
        <strain evidence="1 2">TSA66</strain>
    </source>
</reference>
<evidence type="ECO:0008006" key="3">
    <source>
        <dbReference type="Google" id="ProtNLM"/>
    </source>
</evidence>
<dbReference type="PROSITE" id="PS51318">
    <property type="entry name" value="TAT"/>
    <property type="match status" value="1"/>
</dbReference>
<sequence length="172" mass="18584">MSKALSRRSFLKVGIVGGLALATAGGIYRLTRAPEVPHRFVLDDGAHKVLAAIAPVILAGALRPGPADVQASVERTKGAILGLPLRTQKEIQDLFALLTLAPARRFLAGLPDDWANAKQEDVAAFLQSWRMHRIGMLQTAYHALHDLVVGPWYADESTWASIGYPGPIKELS</sequence>
<dbReference type="STRING" id="709839.TSA66_22235"/>
<dbReference type="EMBL" id="JWJG01000028">
    <property type="protein sequence ID" value="KIF82925.1"/>
    <property type="molecule type" value="Genomic_DNA"/>
</dbReference>
<comment type="caution">
    <text evidence="1">The sequence shown here is derived from an EMBL/GenBank/DDBJ whole genome shotgun (WGS) entry which is preliminary data.</text>
</comment>
<evidence type="ECO:0000313" key="1">
    <source>
        <dbReference type="EMBL" id="KIF82925.1"/>
    </source>
</evidence>
<dbReference type="InterPro" id="IPR006311">
    <property type="entry name" value="TAT_signal"/>
</dbReference>
<accession>A0A0C2BNV0</accession>
<name>A0A0C2BNV0_9BURK</name>